<dbReference type="InterPro" id="IPR046884">
    <property type="entry name" value="MnmA-like_central"/>
</dbReference>
<sequence>MNLFRKKKNKTVYIGLSGGVDSAVSAALLKDDGYNVVTCFIKTWAPDGYLCPTETDKFESMRVAAHLRIPWIEIDATDAYKKNVAEYMLNEYKNGRTPNPDVFCNTTVKFGTFYDIAIQKGADYVATGHYAKTSPDLSATLPLLRGGIKGKVLRKAIDPSKDQTYFLWNVAYQKLQKTLFPIGNLPKTRVRKLAKKYKLPNAERPDSQGVCFLGPIDMKSFIKDMLHTEIGNVLDINGDTIGTHDGSILYTIGERHGFSVNNNAGIPYFVVDKNIENNTITVSNNPKEKKFEKDIYIQSENWLPKRPDENQIIDAVFRYHGETYKIKLGRDNKINFQNESTTPAEGQSVVFYSGEQCLGGGIVSYKKL</sequence>
<dbReference type="Pfam" id="PF20259">
    <property type="entry name" value="tRNA_Me_trans_M"/>
    <property type="match status" value="1"/>
</dbReference>
<dbReference type="AlphaFoldDB" id="A0A1F6WQ97"/>
<feature type="binding site" evidence="9">
    <location>
        <position position="128"/>
    </location>
    <ligand>
        <name>ATP</name>
        <dbReference type="ChEBI" id="CHEBI:30616"/>
    </ligand>
</feature>
<comment type="similarity">
    <text evidence="9">Belongs to the MnmA/TRMU family.</text>
</comment>
<dbReference type="Pfam" id="PF03054">
    <property type="entry name" value="tRNA_Me_trans"/>
    <property type="match status" value="1"/>
</dbReference>
<comment type="subcellular location">
    <subcellularLocation>
        <location evidence="9">Cytoplasm</location>
    </subcellularLocation>
</comment>
<keyword evidence="3 9" id="KW-0819">tRNA processing</keyword>
<evidence type="ECO:0000256" key="8">
    <source>
        <dbReference type="ARBA" id="ARBA00051542"/>
    </source>
</evidence>
<evidence type="ECO:0000256" key="7">
    <source>
        <dbReference type="ARBA" id="ARBA00023157"/>
    </source>
</evidence>
<comment type="catalytic activity">
    <reaction evidence="8 9">
        <text>S-sulfanyl-L-cysteinyl-[protein] + uridine(34) in tRNA + AH2 + ATP = 2-thiouridine(34) in tRNA + L-cysteinyl-[protein] + A + AMP + diphosphate + H(+)</text>
        <dbReference type="Rhea" id="RHEA:47032"/>
        <dbReference type="Rhea" id="RHEA-COMP:10131"/>
        <dbReference type="Rhea" id="RHEA-COMP:11726"/>
        <dbReference type="Rhea" id="RHEA-COMP:11727"/>
        <dbReference type="Rhea" id="RHEA-COMP:11728"/>
        <dbReference type="ChEBI" id="CHEBI:13193"/>
        <dbReference type="ChEBI" id="CHEBI:15378"/>
        <dbReference type="ChEBI" id="CHEBI:17499"/>
        <dbReference type="ChEBI" id="CHEBI:29950"/>
        <dbReference type="ChEBI" id="CHEBI:30616"/>
        <dbReference type="ChEBI" id="CHEBI:33019"/>
        <dbReference type="ChEBI" id="CHEBI:61963"/>
        <dbReference type="ChEBI" id="CHEBI:65315"/>
        <dbReference type="ChEBI" id="CHEBI:87170"/>
        <dbReference type="ChEBI" id="CHEBI:456215"/>
        <dbReference type="EC" id="2.8.1.13"/>
    </reaction>
</comment>
<feature type="active site" description="Nucleophile" evidence="9">
    <location>
        <position position="104"/>
    </location>
</feature>
<dbReference type="EC" id="2.8.1.13" evidence="9"/>
<evidence type="ECO:0000259" key="11">
    <source>
        <dbReference type="Pfam" id="PF20259"/>
    </source>
</evidence>
<dbReference type="PANTHER" id="PTHR11933:SF5">
    <property type="entry name" value="MITOCHONDRIAL TRNA-SPECIFIC 2-THIOURIDYLASE 1"/>
    <property type="match status" value="1"/>
</dbReference>
<feature type="region of interest" description="Interaction with tRNA" evidence="9">
    <location>
        <begin position="318"/>
        <end position="319"/>
    </location>
</feature>
<evidence type="ECO:0000256" key="9">
    <source>
        <dbReference type="HAMAP-Rule" id="MF_00144"/>
    </source>
</evidence>
<evidence type="ECO:0000256" key="3">
    <source>
        <dbReference type="ARBA" id="ARBA00022694"/>
    </source>
</evidence>
<evidence type="ECO:0000256" key="5">
    <source>
        <dbReference type="ARBA" id="ARBA00022840"/>
    </source>
</evidence>
<keyword evidence="7" id="KW-1015">Disulfide bond</keyword>
<dbReference type="STRING" id="1801764.A2903_02255"/>
<gene>
    <name evidence="9" type="primary">mnmA</name>
    <name evidence="12" type="ORF">A2903_02255</name>
</gene>
<evidence type="ECO:0000259" key="10">
    <source>
        <dbReference type="Pfam" id="PF20258"/>
    </source>
</evidence>
<protein>
    <recommendedName>
        <fullName evidence="9">tRNA-specific 2-thiouridylase MnmA</fullName>
        <ecNumber evidence="9">2.8.1.13</ecNumber>
    </recommendedName>
</protein>
<comment type="caution">
    <text evidence="9">Lacks conserved residue(s) required for the propagation of feature annotation.</text>
</comment>
<evidence type="ECO:0000256" key="6">
    <source>
        <dbReference type="ARBA" id="ARBA00022884"/>
    </source>
</evidence>
<feature type="active site" description="Cysteine persulfide intermediate" evidence="9">
    <location>
        <position position="211"/>
    </location>
</feature>
<keyword evidence="6 9" id="KW-0694">RNA-binding</keyword>
<dbReference type="PANTHER" id="PTHR11933">
    <property type="entry name" value="TRNA 5-METHYLAMINOMETHYL-2-THIOURIDYLATE -METHYLTRANSFERASE"/>
    <property type="match status" value="1"/>
</dbReference>
<dbReference type="EMBL" id="MFUO01000011">
    <property type="protein sequence ID" value="OGI84059.1"/>
    <property type="molecule type" value="Genomic_DNA"/>
</dbReference>
<dbReference type="GO" id="GO:0000049">
    <property type="term" value="F:tRNA binding"/>
    <property type="evidence" value="ECO:0007669"/>
    <property type="project" value="UniProtKB-KW"/>
</dbReference>
<evidence type="ECO:0000256" key="1">
    <source>
        <dbReference type="ARBA" id="ARBA00022555"/>
    </source>
</evidence>
<dbReference type="Proteomes" id="UP000178184">
    <property type="component" value="Unassembled WGS sequence"/>
</dbReference>
<dbReference type="InterPro" id="IPR004506">
    <property type="entry name" value="MnmA-like"/>
</dbReference>
<feature type="site" description="Interaction with tRNA" evidence="9">
    <location>
        <position position="129"/>
    </location>
</feature>
<evidence type="ECO:0000313" key="12">
    <source>
        <dbReference type="EMBL" id="OGI84059.1"/>
    </source>
</evidence>
<dbReference type="InterPro" id="IPR046885">
    <property type="entry name" value="MnmA-like_C"/>
</dbReference>
<dbReference type="NCBIfam" id="NF001138">
    <property type="entry name" value="PRK00143.1"/>
    <property type="match status" value="1"/>
</dbReference>
<dbReference type="InterPro" id="IPR014729">
    <property type="entry name" value="Rossmann-like_a/b/a_fold"/>
</dbReference>
<dbReference type="Gene3D" id="3.40.50.620">
    <property type="entry name" value="HUPs"/>
    <property type="match status" value="1"/>
</dbReference>
<comment type="caution">
    <text evidence="12">The sequence shown here is derived from an EMBL/GenBank/DDBJ whole genome shotgun (WGS) entry which is preliminary data.</text>
</comment>
<dbReference type="Gene3D" id="2.30.30.280">
    <property type="entry name" value="Adenine nucleotide alpha hydrolases-like domains"/>
    <property type="match status" value="1"/>
</dbReference>
<feature type="region of interest" description="Interaction with target base in tRNA" evidence="9">
    <location>
        <begin position="99"/>
        <end position="101"/>
    </location>
</feature>
<feature type="binding site" evidence="9">
    <location>
        <position position="41"/>
    </location>
    <ligand>
        <name>ATP</name>
        <dbReference type="ChEBI" id="CHEBI:30616"/>
    </ligand>
</feature>
<dbReference type="HAMAP" id="MF_00144">
    <property type="entry name" value="tRNA_thiouridyl_MnmA"/>
    <property type="match status" value="1"/>
</dbReference>
<evidence type="ECO:0000256" key="2">
    <source>
        <dbReference type="ARBA" id="ARBA00022679"/>
    </source>
</evidence>
<keyword evidence="5 9" id="KW-0067">ATP-binding</keyword>
<comment type="function">
    <text evidence="9">Catalyzes the 2-thiolation of uridine at the wobble position (U34) of tRNA, leading to the formation of s(2)U34.</text>
</comment>
<feature type="site" description="Interaction with tRNA" evidence="9">
    <location>
        <position position="347"/>
    </location>
</feature>
<dbReference type="Pfam" id="PF20258">
    <property type="entry name" value="tRNA_Me_trans_C"/>
    <property type="match status" value="1"/>
</dbReference>
<keyword evidence="2 9" id="KW-0808">Transferase</keyword>
<proteinExistence type="inferred from homology"/>
<dbReference type="CDD" id="cd01998">
    <property type="entry name" value="MnmA_TRMU-like"/>
    <property type="match status" value="1"/>
</dbReference>
<evidence type="ECO:0000313" key="13">
    <source>
        <dbReference type="Proteomes" id="UP000178184"/>
    </source>
</evidence>
<dbReference type="GO" id="GO:0005737">
    <property type="term" value="C:cytoplasm"/>
    <property type="evidence" value="ECO:0007669"/>
    <property type="project" value="UniProtKB-SubCell"/>
</dbReference>
<feature type="domain" description="tRNA-specific 2-thiouridylase MnmA-like C-terminal" evidence="10">
    <location>
        <begin position="293"/>
        <end position="363"/>
    </location>
</feature>
<dbReference type="NCBIfam" id="TIGR00420">
    <property type="entry name" value="trmU"/>
    <property type="match status" value="1"/>
</dbReference>
<dbReference type="SUPFAM" id="SSF52402">
    <property type="entry name" value="Adenine nucleotide alpha hydrolases-like"/>
    <property type="match status" value="1"/>
</dbReference>
<keyword evidence="4 9" id="KW-0547">Nucleotide-binding</keyword>
<dbReference type="GO" id="GO:0005524">
    <property type="term" value="F:ATP binding"/>
    <property type="evidence" value="ECO:0007669"/>
    <property type="project" value="UniProtKB-KW"/>
</dbReference>
<feature type="binding site" evidence="9">
    <location>
        <begin position="15"/>
        <end position="22"/>
    </location>
    <ligand>
        <name>ATP</name>
        <dbReference type="ChEBI" id="CHEBI:30616"/>
    </ligand>
</feature>
<reference evidence="12 13" key="1">
    <citation type="journal article" date="2016" name="Nat. Commun.">
        <title>Thousands of microbial genomes shed light on interconnected biogeochemical processes in an aquifer system.</title>
        <authorList>
            <person name="Anantharaman K."/>
            <person name="Brown C.T."/>
            <person name="Hug L.A."/>
            <person name="Sharon I."/>
            <person name="Castelle C.J."/>
            <person name="Probst A.J."/>
            <person name="Thomas B.C."/>
            <person name="Singh A."/>
            <person name="Wilkins M.J."/>
            <person name="Karaoz U."/>
            <person name="Brodie E.L."/>
            <person name="Williams K.H."/>
            <person name="Hubbard S.S."/>
            <person name="Banfield J.F."/>
        </authorList>
    </citation>
    <scope>NUCLEOTIDE SEQUENCE [LARGE SCALE GENOMIC DNA]</scope>
</reference>
<feature type="domain" description="tRNA-specific 2-thiouridylase MnmA-like central" evidence="11">
    <location>
        <begin position="219"/>
        <end position="283"/>
    </location>
</feature>
<accession>A0A1F6WQ97</accession>
<keyword evidence="9" id="KW-0963">Cytoplasm</keyword>
<organism evidence="12 13">
    <name type="scientific">Candidatus Nomurabacteria bacterium RIFCSPLOWO2_01_FULL_33_17</name>
    <dbReference type="NCBI Taxonomy" id="1801764"/>
    <lineage>
        <taxon>Bacteria</taxon>
        <taxon>Candidatus Nomuraibacteriota</taxon>
    </lineage>
</organism>
<name>A0A1F6WQ97_9BACT</name>
<dbReference type="GO" id="GO:0103016">
    <property type="term" value="F:tRNA-uridine 2-sulfurtransferase activity"/>
    <property type="evidence" value="ECO:0007669"/>
    <property type="project" value="UniProtKB-EC"/>
</dbReference>
<feature type="region of interest" description="Interaction with tRNA" evidence="9">
    <location>
        <begin position="161"/>
        <end position="163"/>
    </location>
</feature>
<dbReference type="GO" id="GO:0002143">
    <property type="term" value="P:tRNA wobble position uridine thiolation"/>
    <property type="evidence" value="ECO:0007669"/>
    <property type="project" value="TreeGrafter"/>
</dbReference>
<keyword evidence="1 9" id="KW-0820">tRNA-binding</keyword>
<dbReference type="Gene3D" id="2.40.30.10">
    <property type="entry name" value="Translation factors"/>
    <property type="match status" value="1"/>
</dbReference>
<evidence type="ECO:0000256" key="4">
    <source>
        <dbReference type="ARBA" id="ARBA00022741"/>
    </source>
</evidence>
<dbReference type="InterPro" id="IPR023382">
    <property type="entry name" value="MnmA-like_central_sf"/>
</dbReference>